<feature type="region of interest" description="Disordered" evidence="1">
    <location>
        <begin position="33"/>
        <end position="63"/>
    </location>
</feature>
<protein>
    <submittedName>
        <fullName evidence="2">Uncharacterized protein</fullName>
    </submittedName>
</protein>
<reference evidence="2" key="1">
    <citation type="journal article" date="2015" name="Nature">
        <title>Complex archaea that bridge the gap between prokaryotes and eukaryotes.</title>
        <authorList>
            <person name="Spang A."/>
            <person name="Saw J.H."/>
            <person name="Jorgensen S.L."/>
            <person name="Zaremba-Niedzwiedzka K."/>
            <person name="Martijn J."/>
            <person name="Lind A.E."/>
            <person name="van Eijk R."/>
            <person name="Schleper C."/>
            <person name="Guy L."/>
            <person name="Ettema T.J."/>
        </authorList>
    </citation>
    <scope>NUCLEOTIDE SEQUENCE</scope>
</reference>
<sequence length="63" mass="7155">MTNTDTDKKPILFTPQQCELLQMGLTIIMKASQQPETEDEGRFREAASLSRDLEQNIMHGEGM</sequence>
<proteinExistence type="predicted"/>
<dbReference type="EMBL" id="LAZR01038283">
    <property type="protein sequence ID" value="KKL19976.1"/>
    <property type="molecule type" value="Genomic_DNA"/>
</dbReference>
<evidence type="ECO:0000256" key="1">
    <source>
        <dbReference type="SAM" id="MobiDB-lite"/>
    </source>
</evidence>
<dbReference type="AlphaFoldDB" id="A0A0F9DQM1"/>
<evidence type="ECO:0000313" key="2">
    <source>
        <dbReference type="EMBL" id="KKL19976.1"/>
    </source>
</evidence>
<name>A0A0F9DQM1_9ZZZZ</name>
<organism evidence="2">
    <name type="scientific">marine sediment metagenome</name>
    <dbReference type="NCBI Taxonomy" id="412755"/>
    <lineage>
        <taxon>unclassified sequences</taxon>
        <taxon>metagenomes</taxon>
        <taxon>ecological metagenomes</taxon>
    </lineage>
</organism>
<gene>
    <name evidence="2" type="ORF">LCGC14_2460100</name>
</gene>
<accession>A0A0F9DQM1</accession>
<comment type="caution">
    <text evidence="2">The sequence shown here is derived from an EMBL/GenBank/DDBJ whole genome shotgun (WGS) entry which is preliminary data.</text>
</comment>
<feature type="non-terminal residue" evidence="2">
    <location>
        <position position="63"/>
    </location>
</feature>